<keyword evidence="3" id="KW-1185">Reference proteome</keyword>
<dbReference type="PIRSF" id="PIRSF005962">
    <property type="entry name" value="Pept_M20D_amidohydro"/>
    <property type="match status" value="1"/>
</dbReference>
<accession>A0ABR5I991</accession>
<dbReference type="Proteomes" id="UP000037247">
    <property type="component" value="Unassembled WGS sequence"/>
</dbReference>
<dbReference type="InterPro" id="IPR002933">
    <property type="entry name" value="Peptidase_M20"/>
</dbReference>
<dbReference type="InterPro" id="IPR011650">
    <property type="entry name" value="Peptidase_M20_dimer"/>
</dbReference>
<name>A0ABR5I991_9ACTN</name>
<dbReference type="Pfam" id="PF01546">
    <property type="entry name" value="Peptidase_M20"/>
    <property type="match status" value="1"/>
</dbReference>
<protein>
    <submittedName>
        <fullName evidence="2">Hydrolase</fullName>
    </submittedName>
</protein>
<dbReference type="SUPFAM" id="SSF53187">
    <property type="entry name" value="Zn-dependent exopeptidases"/>
    <property type="match status" value="1"/>
</dbReference>
<dbReference type="RefSeq" id="WP_049700415.1">
    <property type="nucleotide sequence ID" value="NZ_LDTZ01000021.1"/>
</dbReference>
<dbReference type="Gene3D" id="3.30.70.360">
    <property type="match status" value="1"/>
</dbReference>
<dbReference type="Pfam" id="PF07687">
    <property type="entry name" value="M20_dimer"/>
    <property type="match status" value="1"/>
</dbReference>
<dbReference type="Gene3D" id="3.40.630.10">
    <property type="entry name" value="Zn peptidases"/>
    <property type="match status" value="1"/>
</dbReference>
<keyword evidence="2" id="KW-0378">Hydrolase</keyword>
<dbReference type="PANTHER" id="PTHR11014">
    <property type="entry name" value="PEPTIDASE M20 FAMILY MEMBER"/>
    <property type="match status" value="1"/>
</dbReference>
<evidence type="ECO:0000259" key="1">
    <source>
        <dbReference type="Pfam" id="PF07687"/>
    </source>
</evidence>
<reference evidence="2 3" key="1">
    <citation type="submission" date="2015-05" db="EMBL/GenBank/DDBJ databases">
        <title>Draft genome sequence of the bacterium Gordonia jacobaea a new member of the Gordonia genus.</title>
        <authorList>
            <person name="Jimenez-Galisteo G."/>
            <person name="Dominguez A."/>
            <person name="Munoz E."/>
            <person name="Vinas M."/>
        </authorList>
    </citation>
    <scope>NUCLEOTIDE SEQUENCE [LARGE SCALE GENOMIC DNA]</scope>
    <source>
        <strain evidence="3">mv1</strain>
    </source>
</reference>
<evidence type="ECO:0000313" key="2">
    <source>
        <dbReference type="EMBL" id="KNA89966.1"/>
    </source>
</evidence>
<dbReference type="InterPro" id="IPR017439">
    <property type="entry name" value="Amidohydrolase"/>
</dbReference>
<organism evidence="2 3">
    <name type="scientific">Gordonia jacobaea</name>
    <dbReference type="NCBI Taxonomy" id="122202"/>
    <lineage>
        <taxon>Bacteria</taxon>
        <taxon>Bacillati</taxon>
        <taxon>Actinomycetota</taxon>
        <taxon>Actinomycetes</taxon>
        <taxon>Mycobacteriales</taxon>
        <taxon>Gordoniaceae</taxon>
        <taxon>Gordonia</taxon>
    </lineage>
</organism>
<sequence length="428" mass="45561">MTSSTIASALDSAARDVFDDLVAWRHHLHSHPELSNREHHTAEFIVERLRDAGIDEIRSGIAGTGVVAILRGGESEGEGDKRLAALRADIDALPVKETSGVDFASTVVDNDYPGGPFPVAHACGHDCHTATVLAAAHVLASVRDRLPGDVMFIFQPAEEGAPVGESGGAQAMVDDNAFADHTPTMVFGMHVVPLPIGMVGVHVGNQYAASCMIKISVEGKQVHGSTPWMGIDPYPVAAEIISGSAQIYRQVPANDAITVSFGHVDDVGRFNIIGQTVTLWGTIRCLDGADMTAVQDKLRRLAENTAAAYGASATVEYLQDVPPVVNTPEWVNRIRPVIDDVIGKERVVDVPGALGYDDVSVFVRDFGGAYFTYGVQDAQVSAKGLTPTPGGRGLASNHSPDFYADDDALLDYLRIFVHVAYAHLAESS</sequence>
<dbReference type="GO" id="GO:0016787">
    <property type="term" value="F:hydrolase activity"/>
    <property type="evidence" value="ECO:0007669"/>
    <property type="project" value="UniProtKB-KW"/>
</dbReference>
<dbReference type="EMBL" id="LDTZ01000021">
    <property type="protein sequence ID" value="KNA89966.1"/>
    <property type="molecule type" value="Genomic_DNA"/>
</dbReference>
<feature type="domain" description="Peptidase M20 dimerisation" evidence="1">
    <location>
        <begin position="211"/>
        <end position="308"/>
    </location>
</feature>
<dbReference type="InterPro" id="IPR036264">
    <property type="entry name" value="Bact_exopeptidase_dim_dom"/>
</dbReference>
<evidence type="ECO:0000313" key="3">
    <source>
        <dbReference type="Proteomes" id="UP000037247"/>
    </source>
</evidence>
<dbReference type="SUPFAM" id="SSF55031">
    <property type="entry name" value="Bacterial exopeptidase dimerisation domain"/>
    <property type="match status" value="1"/>
</dbReference>
<proteinExistence type="predicted"/>
<gene>
    <name evidence="2" type="ORF">ABW18_18315</name>
</gene>
<comment type="caution">
    <text evidence="2">The sequence shown here is derived from an EMBL/GenBank/DDBJ whole genome shotgun (WGS) entry which is preliminary data.</text>
</comment>
<dbReference type="PANTHER" id="PTHR11014:SF63">
    <property type="entry name" value="METALLOPEPTIDASE, PUTATIVE (AFU_ORTHOLOGUE AFUA_6G09600)-RELATED"/>
    <property type="match status" value="1"/>
</dbReference>
<dbReference type="NCBIfam" id="TIGR01891">
    <property type="entry name" value="amidohydrolases"/>
    <property type="match status" value="1"/>
</dbReference>